<dbReference type="EMBL" id="SRYJ01000035">
    <property type="protein sequence ID" value="TGY68800.1"/>
    <property type="molecule type" value="Genomic_DNA"/>
</dbReference>
<protein>
    <submittedName>
        <fullName evidence="5">4Fe-4S dicluster domain-containing protein</fullName>
    </submittedName>
</protein>
<accession>A0A4S2FIV3</accession>
<dbReference type="Pfam" id="PF12838">
    <property type="entry name" value="Fer4_7"/>
    <property type="match status" value="1"/>
</dbReference>
<dbReference type="PROSITE" id="PS51379">
    <property type="entry name" value="4FE4S_FER_2"/>
    <property type="match status" value="2"/>
</dbReference>
<dbReference type="InterPro" id="IPR017900">
    <property type="entry name" value="4Fe4S_Fe_S_CS"/>
</dbReference>
<dbReference type="Proteomes" id="UP000310760">
    <property type="component" value="Unassembled WGS sequence"/>
</dbReference>
<feature type="domain" description="4Fe-4S ferredoxin-type" evidence="4">
    <location>
        <begin position="1"/>
        <end position="30"/>
    </location>
</feature>
<dbReference type="PANTHER" id="PTHR43193:SF2">
    <property type="entry name" value="POLYFERREDOXIN PROTEIN FWDF"/>
    <property type="match status" value="1"/>
</dbReference>
<reference evidence="5 6" key="1">
    <citation type="submission" date="2019-04" db="EMBL/GenBank/DDBJ databases">
        <title>Microbes associate with the intestines of laboratory mice.</title>
        <authorList>
            <person name="Navarre W."/>
            <person name="Wong E."/>
            <person name="Huang K."/>
            <person name="Tropini C."/>
            <person name="Ng K."/>
            <person name="Yu B."/>
        </authorList>
    </citation>
    <scope>NUCLEOTIDE SEQUENCE [LARGE SCALE GENOMIC DNA]</scope>
    <source>
        <strain evidence="5 6">NM22_B1</strain>
    </source>
</reference>
<feature type="domain" description="4Fe-4S ferredoxin-type" evidence="4">
    <location>
        <begin position="35"/>
        <end position="55"/>
    </location>
</feature>
<dbReference type="AlphaFoldDB" id="A0A4S2FIV3"/>
<keyword evidence="2" id="KW-0408">Iron</keyword>
<evidence type="ECO:0000256" key="2">
    <source>
        <dbReference type="ARBA" id="ARBA00023004"/>
    </source>
</evidence>
<dbReference type="SUPFAM" id="SSF54862">
    <property type="entry name" value="4Fe-4S ferredoxins"/>
    <property type="match status" value="1"/>
</dbReference>
<dbReference type="GO" id="GO:0046872">
    <property type="term" value="F:metal ion binding"/>
    <property type="evidence" value="ECO:0007669"/>
    <property type="project" value="UniProtKB-KW"/>
</dbReference>
<dbReference type="GO" id="GO:0051536">
    <property type="term" value="F:iron-sulfur cluster binding"/>
    <property type="evidence" value="ECO:0007669"/>
    <property type="project" value="UniProtKB-KW"/>
</dbReference>
<dbReference type="InterPro" id="IPR017896">
    <property type="entry name" value="4Fe4S_Fe-S-bd"/>
</dbReference>
<organism evidence="5 6">
    <name type="scientific">Phocaeicola sartorii</name>
    <dbReference type="NCBI Taxonomy" id="671267"/>
    <lineage>
        <taxon>Bacteria</taxon>
        <taxon>Pseudomonadati</taxon>
        <taxon>Bacteroidota</taxon>
        <taxon>Bacteroidia</taxon>
        <taxon>Bacteroidales</taxon>
        <taxon>Bacteroidaceae</taxon>
        <taxon>Phocaeicola</taxon>
    </lineage>
</organism>
<proteinExistence type="predicted"/>
<dbReference type="Gene3D" id="3.30.70.20">
    <property type="match status" value="1"/>
</dbReference>
<dbReference type="PANTHER" id="PTHR43193">
    <property type="match status" value="1"/>
</dbReference>
<sequence>MIQIAEKYNCCGCHSCYNICPQQAISMLLDEEGFLYPKVDINKCTDCHKCEKICPLLERGETTNIPADISGIRATRDDILLASSSGGLFSILAQSILDHKGYVAAARFDNDNNVVHTISNISIKPFRGSKYLQSVIGDTFKQIKVLLLNGNEVMFAGTPCQVAGLKSYLQKDFPNLYCIDFVCHGVPSPVVWKEYVKTLGKNVTSINFRDKTSGWPGYSFSYIKENSKHLEKATDNPYMKGFLHDLYLRPSCHRCKFKNFSSGSDLTMSDFWGVWKNHPSWNDKKGAGIVAAHTDKGKFLMHRIDTNLYEKTPILYKQAYVDYNCSARIPTKYNPQRDIFFKRFGKEPLVPLIIELSKDPVKVKIRNFISSIIRKYI</sequence>
<dbReference type="PROSITE" id="PS00198">
    <property type="entry name" value="4FE4S_FER_1"/>
    <property type="match status" value="2"/>
</dbReference>
<dbReference type="InterPro" id="IPR007525">
    <property type="entry name" value="FrhB_FdhB_C"/>
</dbReference>
<evidence type="ECO:0000256" key="3">
    <source>
        <dbReference type="ARBA" id="ARBA00023014"/>
    </source>
</evidence>
<evidence type="ECO:0000313" key="5">
    <source>
        <dbReference type="EMBL" id="TGY68800.1"/>
    </source>
</evidence>
<dbReference type="InterPro" id="IPR052977">
    <property type="entry name" value="Polyferredoxin-like_ET"/>
</dbReference>
<name>A0A4S2FIV3_9BACT</name>
<dbReference type="RefSeq" id="WP_135952187.1">
    <property type="nucleotide sequence ID" value="NZ_CAOOJZ010000008.1"/>
</dbReference>
<evidence type="ECO:0000313" key="6">
    <source>
        <dbReference type="Proteomes" id="UP000310760"/>
    </source>
</evidence>
<evidence type="ECO:0000259" key="4">
    <source>
        <dbReference type="PROSITE" id="PS51379"/>
    </source>
</evidence>
<evidence type="ECO:0000256" key="1">
    <source>
        <dbReference type="ARBA" id="ARBA00022723"/>
    </source>
</evidence>
<gene>
    <name evidence="5" type="ORF">E5339_14960</name>
</gene>
<comment type="caution">
    <text evidence="5">The sequence shown here is derived from an EMBL/GenBank/DDBJ whole genome shotgun (WGS) entry which is preliminary data.</text>
</comment>
<keyword evidence="1" id="KW-0479">Metal-binding</keyword>
<dbReference type="Pfam" id="PF04432">
    <property type="entry name" value="FrhB_FdhB_C"/>
    <property type="match status" value="1"/>
</dbReference>
<keyword evidence="3" id="KW-0411">Iron-sulfur</keyword>